<evidence type="ECO:0000313" key="3">
    <source>
        <dbReference type="EMBL" id="EDM28084.1"/>
    </source>
</evidence>
<dbReference type="Pfam" id="PF20736">
    <property type="entry name" value="Glyco_hydro127M"/>
    <property type="match status" value="1"/>
</dbReference>
<dbReference type="AlphaFoldDB" id="A6DJL0"/>
<organism evidence="3 4">
    <name type="scientific">Lentisphaera araneosa HTCC2155</name>
    <dbReference type="NCBI Taxonomy" id="313628"/>
    <lineage>
        <taxon>Bacteria</taxon>
        <taxon>Pseudomonadati</taxon>
        <taxon>Lentisphaerota</taxon>
        <taxon>Lentisphaeria</taxon>
        <taxon>Lentisphaerales</taxon>
        <taxon>Lentisphaeraceae</taxon>
        <taxon>Lentisphaera</taxon>
    </lineage>
</organism>
<dbReference type="InterPro" id="IPR012878">
    <property type="entry name" value="Beta-AFase-like_GH127_cat"/>
</dbReference>
<name>A6DJL0_9BACT</name>
<dbReference type="PANTHER" id="PTHR31151:SF0">
    <property type="entry name" value="PROLINE-TRNA LIGASE (DUF1680)"/>
    <property type="match status" value="1"/>
</dbReference>
<dbReference type="GO" id="GO:0005975">
    <property type="term" value="P:carbohydrate metabolic process"/>
    <property type="evidence" value="ECO:0007669"/>
    <property type="project" value="InterPro"/>
</dbReference>
<sequence length="632" mass="72228">MTLQKLTFTPFALGQIKPQGWLKNQLQIQADGLSGALDQFWPDIKDSSWFGGEAEGWERAPYWLDGAIPLAYLIEDEALISRIKGYMDYIIEHQHADGWLGPREANVENIEATDEYDPWGLILALKVLAQYHQVSQEEKVLGALKSCLQMMDRHMDETPLFNWSRFRWFESLISIYYVYEITQEGWLIELARKFFKQGFDWKEFYQSDEVRTPNARRGDWNFEKHVVNNAMAVKANALWWRVSSDASDRKFAPEMIAVLDRFHGMVTGVFTGDECLSGKNPVQGTELCAVVEYMFSLEQVQTVLASPAIGDRLEKIAFNALPATFGPDMWTHQYDQQVNQVQATDNKEHMWTTNGDASNTFGLEPHFGCCTSNMHQGWPKFAASLLMKTADDGVAAVAYAPCSTSLEIDQVLVKIEVITEYPFRDSVRFKITSDQAVTFPLKLRIPQWATRATIQVDDESILPEAGTYYPLLREWSGETEVRLTMPMQARSSRRYRNALAIERGPLVYSLKIEEEWKKYNEDLPYRDAPHSDYEVLPLSPWQYALDIDEERLHESIDFAEHAIGDCPFSPEGAPVSASLMGKPIKWNLQHGWAGNTPISPVEKERLTNTIPQELTLIPYGCTNLRITEFPTL</sequence>
<dbReference type="EMBL" id="ABCK01000006">
    <property type="protein sequence ID" value="EDM28084.1"/>
    <property type="molecule type" value="Genomic_DNA"/>
</dbReference>
<reference evidence="3 4" key="1">
    <citation type="journal article" date="2010" name="J. Bacteriol.">
        <title>Genome sequence of Lentisphaera araneosa HTCC2155T, the type species of the order Lentisphaerales in the phylum Lentisphaerae.</title>
        <authorList>
            <person name="Thrash J.C."/>
            <person name="Cho J.C."/>
            <person name="Vergin K.L."/>
            <person name="Morris R.M."/>
            <person name="Giovannoni S.J."/>
        </authorList>
    </citation>
    <scope>NUCLEOTIDE SEQUENCE [LARGE SCALE GENOMIC DNA]</scope>
    <source>
        <strain evidence="3 4">HTCC2155</strain>
    </source>
</reference>
<dbReference type="Proteomes" id="UP000004947">
    <property type="component" value="Unassembled WGS sequence"/>
</dbReference>
<dbReference type="InterPro" id="IPR049046">
    <property type="entry name" value="Beta-AFase-like_GH127_middle"/>
</dbReference>
<evidence type="ECO:0000313" key="4">
    <source>
        <dbReference type="Proteomes" id="UP000004947"/>
    </source>
</evidence>
<proteinExistence type="predicted"/>
<dbReference type="InterPro" id="IPR008928">
    <property type="entry name" value="6-hairpin_glycosidase_sf"/>
</dbReference>
<evidence type="ECO:0000259" key="1">
    <source>
        <dbReference type="Pfam" id="PF07944"/>
    </source>
</evidence>
<gene>
    <name evidence="3" type="ORF">LNTAR_12046</name>
</gene>
<dbReference type="RefSeq" id="WP_007278078.1">
    <property type="nucleotide sequence ID" value="NZ_ABCK01000006.1"/>
</dbReference>
<accession>A6DJL0</accession>
<dbReference type="Pfam" id="PF07944">
    <property type="entry name" value="Beta-AFase-like_GH127_cat"/>
    <property type="match status" value="1"/>
</dbReference>
<dbReference type="eggNOG" id="COG3533">
    <property type="taxonomic scope" value="Bacteria"/>
</dbReference>
<evidence type="ECO:0000259" key="2">
    <source>
        <dbReference type="Pfam" id="PF20736"/>
    </source>
</evidence>
<comment type="caution">
    <text evidence="3">The sequence shown here is derived from an EMBL/GenBank/DDBJ whole genome shotgun (WGS) entry which is preliminary data.</text>
</comment>
<feature type="domain" description="Non-reducing end beta-L-arabinofuranosidase-like GH127 middle" evidence="2">
    <location>
        <begin position="395"/>
        <end position="487"/>
    </location>
</feature>
<evidence type="ECO:0008006" key="5">
    <source>
        <dbReference type="Google" id="ProtNLM"/>
    </source>
</evidence>
<dbReference type="STRING" id="313628.LNTAR_12046"/>
<dbReference type="PANTHER" id="PTHR31151">
    <property type="entry name" value="PROLINE-TRNA LIGASE (DUF1680)"/>
    <property type="match status" value="1"/>
</dbReference>
<dbReference type="SUPFAM" id="SSF48208">
    <property type="entry name" value="Six-hairpin glycosidases"/>
    <property type="match status" value="1"/>
</dbReference>
<keyword evidence="4" id="KW-1185">Reference proteome</keyword>
<protein>
    <recommendedName>
        <fullName evidence="5">DUF1680 family protein</fullName>
    </recommendedName>
</protein>
<feature type="domain" description="Non-reducing end beta-L-arabinofuranosidase-like GH127 catalytic" evidence="1">
    <location>
        <begin position="62"/>
        <end position="382"/>
    </location>
</feature>
<dbReference type="OrthoDB" id="9757939at2"/>